<gene>
    <name evidence="2" type="ORF">Tci_012885</name>
</gene>
<sequence length="137" mass="15700">MDLAAVGLKCWRRRSYIWYVFGRATASYLRECHQRHDRGLSVVTHELPLIDLHELGRLNIYVRVGDTWSRIASRPERQPDDAACAPRATEDAPAVDEGAQADPELVQAPQPPSLAPRTMQQRISRFERRYRSCDEAL</sequence>
<name>A0A6L2JWI0_TANCI</name>
<protein>
    <submittedName>
        <fullName evidence="2">Uncharacterized protein</fullName>
    </submittedName>
</protein>
<feature type="region of interest" description="Disordered" evidence="1">
    <location>
        <begin position="72"/>
        <end position="120"/>
    </location>
</feature>
<organism evidence="2">
    <name type="scientific">Tanacetum cinerariifolium</name>
    <name type="common">Dalmatian daisy</name>
    <name type="synonym">Chrysanthemum cinerariifolium</name>
    <dbReference type="NCBI Taxonomy" id="118510"/>
    <lineage>
        <taxon>Eukaryota</taxon>
        <taxon>Viridiplantae</taxon>
        <taxon>Streptophyta</taxon>
        <taxon>Embryophyta</taxon>
        <taxon>Tracheophyta</taxon>
        <taxon>Spermatophyta</taxon>
        <taxon>Magnoliopsida</taxon>
        <taxon>eudicotyledons</taxon>
        <taxon>Gunneridae</taxon>
        <taxon>Pentapetalae</taxon>
        <taxon>asterids</taxon>
        <taxon>campanulids</taxon>
        <taxon>Asterales</taxon>
        <taxon>Asteraceae</taxon>
        <taxon>Asteroideae</taxon>
        <taxon>Anthemideae</taxon>
        <taxon>Anthemidinae</taxon>
        <taxon>Tanacetum</taxon>
    </lineage>
</organism>
<proteinExistence type="predicted"/>
<reference evidence="2" key="1">
    <citation type="journal article" date="2019" name="Sci. Rep.">
        <title>Draft genome of Tanacetum cinerariifolium, the natural source of mosquito coil.</title>
        <authorList>
            <person name="Yamashiro T."/>
            <person name="Shiraishi A."/>
            <person name="Satake H."/>
            <person name="Nakayama K."/>
        </authorList>
    </citation>
    <scope>NUCLEOTIDE SEQUENCE</scope>
</reference>
<accession>A0A6L2JWI0</accession>
<dbReference type="AlphaFoldDB" id="A0A6L2JWI0"/>
<evidence type="ECO:0000256" key="1">
    <source>
        <dbReference type="SAM" id="MobiDB-lite"/>
    </source>
</evidence>
<evidence type="ECO:0000313" key="2">
    <source>
        <dbReference type="EMBL" id="GEU40907.1"/>
    </source>
</evidence>
<comment type="caution">
    <text evidence="2">The sequence shown here is derived from an EMBL/GenBank/DDBJ whole genome shotgun (WGS) entry which is preliminary data.</text>
</comment>
<dbReference type="EMBL" id="BKCJ010001366">
    <property type="protein sequence ID" value="GEU40907.1"/>
    <property type="molecule type" value="Genomic_DNA"/>
</dbReference>